<dbReference type="KEGG" id="bvo:Pan97_25160"/>
<dbReference type="InterPro" id="IPR018247">
    <property type="entry name" value="EF_Hand_1_Ca_BS"/>
</dbReference>
<keyword evidence="4" id="KW-1185">Reference proteome</keyword>
<dbReference type="Pfam" id="PF13202">
    <property type="entry name" value="EF-hand_5"/>
    <property type="match status" value="2"/>
</dbReference>
<sequence precursor="true">MRNACLLIGFALVTILPRFVFAQETFETTVVQMTTGDQIEAWALTIQADGQPVAKRAGEATAALFHFYDLNNDQRLDEVESQTIASPAGLRQLPLGRLLPTMVQRPTDIDPNEDGLITLDEFQTYYAAFSKAGLWLTSDVTPRNAEMNAALLRAMAIMPGDKVDPKRIERSMMRLMTLDMNADELISPGELLPRHVYPGVTPTRLVSGDNVSVHSFGIIQVRQGNAAACDHHWAINLSPDGASLQDLSSPQTKVNALTSTSIASTARLHVTTPSNSRAEASLAELASQFASSAGEDNEIKLSEIAGMQNQVDLENLIPLADRNRDDVLTAQEFAQWQVVVQAYIGSVVVVAILDFEQNLFTALDENFDGSLSAQELSEAWEVLQSAGVVQAGRLVPRQLPRQLRFVISQGPSQKLLDQGPTQGPAWFQALDRNRDGQISRDEFPASAEKFSAMDRDDDGFLSLKDIAPSTDSHR</sequence>
<dbReference type="InterPro" id="IPR011992">
    <property type="entry name" value="EF-hand-dom_pair"/>
</dbReference>
<organism evidence="3 4">
    <name type="scientific">Bremerella volcania</name>
    <dbReference type="NCBI Taxonomy" id="2527984"/>
    <lineage>
        <taxon>Bacteria</taxon>
        <taxon>Pseudomonadati</taxon>
        <taxon>Planctomycetota</taxon>
        <taxon>Planctomycetia</taxon>
        <taxon>Pirellulales</taxon>
        <taxon>Pirellulaceae</taxon>
        <taxon>Bremerella</taxon>
    </lineage>
</organism>
<dbReference type="EMBL" id="CP036289">
    <property type="protein sequence ID" value="QDU75483.1"/>
    <property type="molecule type" value="Genomic_DNA"/>
</dbReference>
<dbReference type="RefSeq" id="WP_144972897.1">
    <property type="nucleotide sequence ID" value="NZ_CP036289.1"/>
</dbReference>
<feature type="signal peptide" evidence="1">
    <location>
        <begin position="1"/>
        <end position="22"/>
    </location>
</feature>
<accession>A0A518C8D4</accession>
<feature type="chain" id="PRO_5022200715" evidence="1">
    <location>
        <begin position="23"/>
        <end position="474"/>
    </location>
</feature>
<gene>
    <name evidence="3" type="ORF">Pan97_25160</name>
</gene>
<evidence type="ECO:0000313" key="4">
    <source>
        <dbReference type="Proteomes" id="UP000318626"/>
    </source>
</evidence>
<dbReference type="InterPro" id="IPR002048">
    <property type="entry name" value="EF_hand_dom"/>
</dbReference>
<evidence type="ECO:0000256" key="1">
    <source>
        <dbReference type="SAM" id="SignalP"/>
    </source>
</evidence>
<dbReference type="PANTHER" id="PTHR10827">
    <property type="entry name" value="RETICULOCALBIN"/>
    <property type="match status" value="1"/>
</dbReference>
<dbReference type="Gene3D" id="1.10.238.10">
    <property type="entry name" value="EF-hand"/>
    <property type="match status" value="3"/>
</dbReference>
<dbReference type="OrthoDB" id="260830at2"/>
<dbReference type="PANTHER" id="PTHR10827:SF85">
    <property type="entry name" value="CALCIUM-BINDING PROTEIN"/>
    <property type="match status" value="1"/>
</dbReference>
<evidence type="ECO:0000313" key="3">
    <source>
        <dbReference type="EMBL" id="QDU75483.1"/>
    </source>
</evidence>
<dbReference type="Proteomes" id="UP000318626">
    <property type="component" value="Chromosome"/>
</dbReference>
<proteinExistence type="predicted"/>
<reference evidence="4" key="1">
    <citation type="submission" date="2019-02" db="EMBL/GenBank/DDBJ databases">
        <title>Deep-cultivation of Planctomycetes and their phenomic and genomic characterization uncovers novel biology.</title>
        <authorList>
            <person name="Wiegand S."/>
            <person name="Jogler M."/>
            <person name="Boedeker C."/>
            <person name="Pinto D."/>
            <person name="Vollmers J."/>
            <person name="Rivas-Marin E."/>
            <person name="Kohn T."/>
            <person name="Peeters S.H."/>
            <person name="Heuer A."/>
            <person name="Rast P."/>
            <person name="Oberbeckmann S."/>
            <person name="Bunk B."/>
            <person name="Jeske O."/>
            <person name="Meyerdierks A."/>
            <person name="Storesund J.E."/>
            <person name="Kallscheuer N."/>
            <person name="Luecker S."/>
            <person name="Lage O.M."/>
            <person name="Pohl T."/>
            <person name="Merkel B.J."/>
            <person name="Hornburger P."/>
            <person name="Mueller R.-W."/>
            <person name="Bruemmer F."/>
            <person name="Labrenz M."/>
            <person name="Spormann A.M."/>
            <person name="Op den Camp H."/>
            <person name="Overmann J."/>
            <person name="Amann R."/>
            <person name="Jetten M.S.M."/>
            <person name="Mascher T."/>
            <person name="Medema M.H."/>
            <person name="Devos D.P."/>
            <person name="Kaster A.-K."/>
            <person name="Ovreas L."/>
            <person name="Rohde M."/>
            <person name="Galperin M.Y."/>
            <person name="Jogler C."/>
        </authorList>
    </citation>
    <scope>NUCLEOTIDE SEQUENCE [LARGE SCALE GENOMIC DNA]</scope>
    <source>
        <strain evidence="4">Pan97</strain>
    </source>
</reference>
<feature type="domain" description="EF-hand" evidence="2">
    <location>
        <begin position="427"/>
        <end position="453"/>
    </location>
</feature>
<keyword evidence="1" id="KW-0732">Signal</keyword>
<dbReference type="GO" id="GO:0005509">
    <property type="term" value="F:calcium ion binding"/>
    <property type="evidence" value="ECO:0007669"/>
    <property type="project" value="InterPro"/>
</dbReference>
<dbReference type="AlphaFoldDB" id="A0A518C8D4"/>
<evidence type="ECO:0000259" key="2">
    <source>
        <dbReference type="PROSITE" id="PS50222"/>
    </source>
</evidence>
<name>A0A518C8D4_9BACT</name>
<dbReference type="SUPFAM" id="SSF47473">
    <property type="entry name" value="EF-hand"/>
    <property type="match status" value="2"/>
</dbReference>
<dbReference type="PROSITE" id="PS50222">
    <property type="entry name" value="EF_HAND_2"/>
    <property type="match status" value="1"/>
</dbReference>
<dbReference type="PROSITE" id="PS00018">
    <property type="entry name" value="EF_HAND_1"/>
    <property type="match status" value="3"/>
</dbReference>
<protein>
    <submittedName>
        <fullName evidence="3">EF hand</fullName>
    </submittedName>
</protein>